<gene>
    <name evidence="9" type="ORF">SAMN05421748_106349</name>
</gene>
<keyword evidence="3" id="KW-0731">Sigma factor</keyword>
<evidence type="ECO:0000256" key="2">
    <source>
        <dbReference type="ARBA" id="ARBA00023015"/>
    </source>
</evidence>
<evidence type="ECO:0000256" key="3">
    <source>
        <dbReference type="ARBA" id="ARBA00023082"/>
    </source>
</evidence>
<keyword evidence="5" id="KW-0804">Transcription</keyword>
<dbReference type="CDD" id="cd06171">
    <property type="entry name" value="Sigma70_r4"/>
    <property type="match status" value="1"/>
</dbReference>
<comment type="similarity">
    <text evidence="1">Belongs to the sigma-70 factor family. ECF subfamily.</text>
</comment>
<proteinExistence type="inferred from homology"/>
<dbReference type="SUPFAM" id="SSF88659">
    <property type="entry name" value="Sigma3 and sigma4 domains of RNA polymerase sigma factors"/>
    <property type="match status" value="1"/>
</dbReference>
<dbReference type="AlphaFoldDB" id="A0A285I4Z2"/>
<organism evidence="9 10">
    <name type="scientific">Paractinoplanes atraurantiacus</name>
    <dbReference type="NCBI Taxonomy" id="1036182"/>
    <lineage>
        <taxon>Bacteria</taxon>
        <taxon>Bacillati</taxon>
        <taxon>Actinomycetota</taxon>
        <taxon>Actinomycetes</taxon>
        <taxon>Micromonosporales</taxon>
        <taxon>Micromonosporaceae</taxon>
        <taxon>Paractinoplanes</taxon>
    </lineage>
</organism>
<evidence type="ECO:0000259" key="7">
    <source>
        <dbReference type="Pfam" id="PF04542"/>
    </source>
</evidence>
<dbReference type="InterPro" id="IPR014284">
    <property type="entry name" value="RNA_pol_sigma-70_dom"/>
</dbReference>
<dbReference type="EMBL" id="OBDY01000006">
    <property type="protein sequence ID" value="SNY42907.1"/>
    <property type="molecule type" value="Genomic_DNA"/>
</dbReference>
<sequence>MAPTILEAATPAQRLGDVHREYGQVLLNYLNGFTAASRQSAEDLLQETMIRVWRHLDDLPAEAEHARRWLFIVARNVGIDAIRRSRVRPVGVELVDAFPSAGMDDITETVVAMESLRSAIGSLSLMHQRILTELYFEGRSTRETAQRLGVPVGTVKSRAFYALQSLRRSMAGPDHERPRGGRPSSRPRR</sequence>
<dbReference type="InterPro" id="IPR013324">
    <property type="entry name" value="RNA_pol_sigma_r3/r4-like"/>
</dbReference>
<evidence type="ECO:0000256" key="4">
    <source>
        <dbReference type="ARBA" id="ARBA00023125"/>
    </source>
</evidence>
<dbReference type="Gene3D" id="1.10.1740.10">
    <property type="match status" value="1"/>
</dbReference>
<dbReference type="PANTHER" id="PTHR43133">
    <property type="entry name" value="RNA POLYMERASE ECF-TYPE SIGMA FACTO"/>
    <property type="match status" value="1"/>
</dbReference>
<feature type="domain" description="RNA polymerase sigma-70 region 2" evidence="7">
    <location>
        <begin position="20"/>
        <end position="86"/>
    </location>
</feature>
<dbReference type="InterPro" id="IPR007630">
    <property type="entry name" value="RNA_pol_sigma70_r4"/>
</dbReference>
<evidence type="ECO:0000313" key="9">
    <source>
        <dbReference type="EMBL" id="SNY42907.1"/>
    </source>
</evidence>
<feature type="domain" description="RNA polymerase sigma-70 region 4" evidence="8">
    <location>
        <begin position="119"/>
        <end position="167"/>
    </location>
</feature>
<dbReference type="PANTHER" id="PTHR43133:SF52">
    <property type="entry name" value="ECF RNA POLYMERASE SIGMA FACTOR SIGL"/>
    <property type="match status" value="1"/>
</dbReference>
<dbReference type="Pfam" id="PF04542">
    <property type="entry name" value="Sigma70_r2"/>
    <property type="match status" value="1"/>
</dbReference>
<dbReference type="GO" id="GO:0016987">
    <property type="term" value="F:sigma factor activity"/>
    <property type="evidence" value="ECO:0007669"/>
    <property type="project" value="UniProtKB-KW"/>
</dbReference>
<accession>A0A285I4Z2</accession>
<keyword evidence="4" id="KW-0238">DNA-binding</keyword>
<evidence type="ECO:0000256" key="6">
    <source>
        <dbReference type="SAM" id="MobiDB-lite"/>
    </source>
</evidence>
<dbReference type="GO" id="GO:0003677">
    <property type="term" value="F:DNA binding"/>
    <property type="evidence" value="ECO:0007669"/>
    <property type="project" value="UniProtKB-KW"/>
</dbReference>
<feature type="region of interest" description="Disordered" evidence="6">
    <location>
        <begin position="170"/>
        <end position="189"/>
    </location>
</feature>
<keyword evidence="2" id="KW-0805">Transcription regulation</keyword>
<evidence type="ECO:0000313" key="10">
    <source>
        <dbReference type="Proteomes" id="UP000219612"/>
    </source>
</evidence>
<dbReference type="InterPro" id="IPR013325">
    <property type="entry name" value="RNA_pol_sigma_r2"/>
</dbReference>
<protein>
    <submittedName>
        <fullName evidence="9">RNA polymerase sigma-70 factor, ECF subfamily</fullName>
    </submittedName>
</protein>
<dbReference type="InterPro" id="IPR039425">
    <property type="entry name" value="RNA_pol_sigma-70-like"/>
</dbReference>
<dbReference type="RefSeq" id="WP_245923092.1">
    <property type="nucleotide sequence ID" value="NZ_OBDY01000006.1"/>
</dbReference>
<dbReference type="InterPro" id="IPR036388">
    <property type="entry name" value="WH-like_DNA-bd_sf"/>
</dbReference>
<evidence type="ECO:0000256" key="1">
    <source>
        <dbReference type="ARBA" id="ARBA00010641"/>
    </source>
</evidence>
<evidence type="ECO:0000259" key="8">
    <source>
        <dbReference type="Pfam" id="PF04545"/>
    </source>
</evidence>
<name>A0A285I4Z2_9ACTN</name>
<reference evidence="9 10" key="1">
    <citation type="submission" date="2017-09" db="EMBL/GenBank/DDBJ databases">
        <authorList>
            <person name="Ehlers B."/>
            <person name="Leendertz F.H."/>
        </authorList>
    </citation>
    <scope>NUCLEOTIDE SEQUENCE [LARGE SCALE GENOMIC DNA]</scope>
    <source>
        <strain evidence="9 10">CGMCC 4.6857</strain>
    </source>
</reference>
<keyword evidence="10" id="KW-1185">Reference proteome</keyword>
<dbReference type="Pfam" id="PF04545">
    <property type="entry name" value="Sigma70_r4"/>
    <property type="match status" value="1"/>
</dbReference>
<dbReference type="Gene3D" id="1.10.10.10">
    <property type="entry name" value="Winged helix-like DNA-binding domain superfamily/Winged helix DNA-binding domain"/>
    <property type="match status" value="1"/>
</dbReference>
<dbReference type="GO" id="GO:0006352">
    <property type="term" value="P:DNA-templated transcription initiation"/>
    <property type="evidence" value="ECO:0007669"/>
    <property type="project" value="InterPro"/>
</dbReference>
<dbReference type="NCBIfam" id="TIGR02937">
    <property type="entry name" value="sigma70-ECF"/>
    <property type="match status" value="1"/>
</dbReference>
<dbReference type="InterPro" id="IPR007627">
    <property type="entry name" value="RNA_pol_sigma70_r2"/>
</dbReference>
<dbReference type="Proteomes" id="UP000219612">
    <property type="component" value="Unassembled WGS sequence"/>
</dbReference>
<dbReference type="SUPFAM" id="SSF88946">
    <property type="entry name" value="Sigma2 domain of RNA polymerase sigma factors"/>
    <property type="match status" value="1"/>
</dbReference>
<evidence type="ECO:0000256" key="5">
    <source>
        <dbReference type="ARBA" id="ARBA00023163"/>
    </source>
</evidence>